<name>A0A1J0WHJ2_9RHOB</name>
<accession>A0A1J0WHJ2</accession>
<dbReference type="InterPro" id="IPR020269">
    <property type="entry name" value="Phage_Mu_Releasin"/>
</dbReference>
<keyword evidence="2" id="KW-1185">Reference proteome</keyword>
<sequence>MELIAEFLKGAFAREDLWGLFAAAALIALGLYLRFNSSGKSEETGGATGSKFESVAERMDTFDKRLARVESDIEHLPTREEFHEMELTVARLDQRVMAIDRNTESTSRAVGRIEDFLISMKGKGG</sequence>
<protein>
    <recommendedName>
        <fullName evidence="3">DUF2730 family protein</fullName>
    </recommendedName>
</protein>
<dbReference type="STRING" id="1917485.BOO69_09605"/>
<dbReference type="EMBL" id="CP018076">
    <property type="protein sequence ID" value="APE43640.1"/>
    <property type="molecule type" value="Genomic_DNA"/>
</dbReference>
<dbReference type="AlphaFoldDB" id="A0A1J0WHJ2"/>
<organism evidence="1 2">
    <name type="scientific">Sulfitobacter alexandrii</name>
    <dbReference type="NCBI Taxonomy" id="1917485"/>
    <lineage>
        <taxon>Bacteria</taxon>
        <taxon>Pseudomonadati</taxon>
        <taxon>Pseudomonadota</taxon>
        <taxon>Alphaproteobacteria</taxon>
        <taxon>Rhodobacterales</taxon>
        <taxon>Roseobacteraceae</taxon>
        <taxon>Sulfitobacter</taxon>
    </lineage>
</organism>
<dbReference type="RefSeq" id="WP_071971974.1">
    <property type="nucleotide sequence ID" value="NZ_CP018076.1"/>
</dbReference>
<dbReference type="Proteomes" id="UP000181897">
    <property type="component" value="Chromosome"/>
</dbReference>
<gene>
    <name evidence="1" type="ORF">BOO69_09605</name>
</gene>
<dbReference type="KEGG" id="suam:BOO69_09605"/>
<evidence type="ECO:0000313" key="2">
    <source>
        <dbReference type="Proteomes" id="UP000181897"/>
    </source>
</evidence>
<proteinExistence type="predicted"/>
<evidence type="ECO:0008006" key="3">
    <source>
        <dbReference type="Google" id="ProtNLM"/>
    </source>
</evidence>
<reference evidence="1 2" key="1">
    <citation type="submission" date="2016-11" db="EMBL/GenBank/DDBJ databases">
        <title>Complete genome sequence of Sulfitobacter sp. AM1-D1, a toxic bacteria associated with marine dinoflagellate Alexandrium minutum in East China Sea.</title>
        <authorList>
            <person name="Yang Q."/>
            <person name="Zhang X."/>
            <person name="Tian X."/>
        </authorList>
    </citation>
    <scope>NUCLEOTIDE SEQUENCE [LARGE SCALE GENOMIC DNA]</scope>
    <source>
        <strain evidence="1 2">AM1-D1</strain>
    </source>
</reference>
<evidence type="ECO:0000313" key="1">
    <source>
        <dbReference type="EMBL" id="APE43640.1"/>
    </source>
</evidence>
<dbReference type="Pfam" id="PF10805">
    <property type="entry name" value="DUF2730"/>
    <property type="match status" value="1"/>
</dbReference>
<dbReference type="OrthoDB" id="7853722at2"/>